<dbReference type="InterPro" id="IPR011991">
    <property type="entry name" value="ArsR-like_HTH"/>
</dbReference>
<protein>
    <submittedName>
        <fullName evidence="2">Helix-turn-helix transcriptional regulator</fullName>
    </submittedName>
</protein>
<dbReference type="OrthoDB" id="7945987at2"/>
<dbReference type="AlphaFoldDB" id="A0A5B8M2E7"/>
<name>A0A5B8M2E7_9MICO</name>
<feature type="region of interest" description="Disordered" evidence="1">
    <location>
        <begin position="1"/>
        <end position="24"/>
    </location>
</feature>
<dbReference type="Pfam" id="PF12840">
    <property type="entry name" value="HTH_20"/>
    <property type="match status" value="1"/>
</dbReference>
<gene>
    <name evidence="2" type="ORF">FPZ11_05300</name>
</gene>
<sequence length="217" mass="23809">MAFDDGPMTRRPANQRFDDLTTPDEWPPHGEALAAAIAARMHPARRALQDYLVTQGPASVGRLARATGLAPGSVSYHVRVLAESGFVEPAPELAGDTRESWWRAVARPLTWDAASFGEGSAGRLLGDAASDANLTYLLDAVRRWRAAPSVQDWQAQVSDALVMATVEQLRDFEERLSALLDEWTTECRRSQGESVERAPRRPVRVVSLVFPEAAHHG</sequence>
<reference evidence="2 3" key="1">
    <citation type="submission" date="2019-07" db="EMBL/GenBank/DDBJ databases">
        <title>Full genome sequence of Humibacter sp. WJ7-1.</title>
        <authorList>
            <person name="Im W.-T."/>
        </authorList>
    </citation>
    <scope>NUCLEOTIDE SEQUENCE [LARGE SCALE GENOMIC DNA]</scope>
    <source>
        <strain evidence="2 3">WJ7-1</strain>
    </source>
</reference>
<dbReference type="KEGG" id="huw:FPZ11_05300"/>
<dbReference type="SUPFAM" id="SSF46785">
    <property type="entry name" value="Winged helix' DNA-binding domain"/>
    <property type="match status" value="1"/>
</dbReference>
<evidence type="ECO:0000256" key="1">
    <source>
        <dbReference type="SAM" id="MobiDB-lite"/>
    </source>
</evidence>
<evidence type="ECO:0000313" key="3">
    <source>
        <dbReference type="Proteomes" id="UP000320216"/>
    </source>
</evidence>
<proteinExistence type="predicted"/>
<dbReference type="EMBL" id="CP042305">
    <property type="protein sequence ID" value="QDZ14261.1"/>
    <property type="molecule type" value="Genomic_DNA"/>
</dbReference>
<accession>A0A5B8M2E7</accession>
<organism evidence="2 3">
    <name type="scientific">Humibacter ginsenosidimutans</name>
    <dbReference type="NCBI Taxonomy" id="2599293"/>
    <lineage>
        <taxon>Bacteria</taxon>
        <taxon>Bacillati</taxon>
        <taxon>Actinomycetota</taxon>
        <taxon>Actinomycetes</taxon>
        <taxon>Micrococcales</taxon>
        <taxon>Microbacteriaceae</taxon>
        <taxon>Humibacter</taxon>
    </lineage>
</organism>
<dbReference type="InterPro" id="IPR036388">
    <property type="entry name" value="WH-like_DNA-bd_sf"/>
</dbReference>
<dbReference type="Gene3D" id="1.10.10.10">
    <property type="entry name" value="Winged helix-like DNA-binding domain superfamily/Winged helix DNA-binding domain"/>
    <property type="match status" value="1"/>
</dbReference>
<dbReference type="Proteomes" id="UP000320216">
    <property type="component" value="Chromosome"/>
</dbReference>
<keyword evidence="3" id="KW-1185">Reference proteome</keyword>
<dbReference type="CDD" id="cd00090">
    <property type="entry name" value="HTH_ARSR"/>
    <property type="match status" value="1"/>
</dbReference>
<evidence type="ECO:0000313" key="2">
    <source>
        <dbReference type="EMBL" id="QDZ14261.1"/>
    </source>
</evidence>
<dbReference type="InterPro" id="IPR036390">
    <property type="entry name" value="WH_DNA-bd_sf"/>
</dbReference>